<reference evidence="5" key="1">
    <citation type="submission" date="2018-05" db="EMBL/GenBank/DDBJ databases">
        <authorList>
            <person name="Lanie J.A."/>
            <person name="Ng W.-L."/>
            <person name="Kazmierczak K.M."/>
            <person name="Andrzejewski T.M."/>
            <person name="Davidsen T.M."/>
            <person name="Wayne K.J."/>
            <person name="Tettelin H."/>
            <person name="Glass J.I."/>
            <person name="Rusch D."/>
            <person name="Podicherti R."/>
            <person name="Tsui H.-C.T."/>
            <person name="Winkler M.E."/>
        </authorList>
    </citation>
    <scope>NUCLEOTIDE SEQUENCE</scope>
</reference>
<organism evidence="5">
    <name type="scientific">marine metagenome</name>
    <dbReference type="NCBI Taxonomy" id="408172"/>
    <lineage>
        <taxon>unclassified sequences</taxon>
        <taxon>metagenomes</taxon>
        <taxon>ecological metagenomes</taxon>
    </lineage>
</organism>
<dbReference type="InterPro" id="IPR051395">
    <property type="entry name" value="Cytochrome_c_Peroxidase/MauG"/>
</dbReference>
<keyword evidence="2" id="KW-0479">Metal-binding</keyword>
<evidence type="ECO:0000256" key="3">
    <source>
        <dbReference type="ARBA" id="ARBA00023004"/>
    </source>
</evidence>
<protein>
    <recommendedName>
        <fullName evidence="4">Cytochrome c domain-containing protein</fullName>
    </recommendedName>
</protein>
<keyword evidence="1" id="KW-0349">Heme</keyword>
<dbReference type="InterPro" id="IPR036909">
    <property type="entry name" value="Cyt_c-like_dom_sf"/>
</dbReference>
<evidence type="ECO:0000313" key="5">
    <source>
        <dbReference type="EMBL" id="SUZ63215.1"/>
    </source>
</evidence>
<evidence type="ECO:0000256" key="2">
    <source>
        <dbReference type="ARBA" id="ARBA00022723"/>
    </source>
</evidence>
<evidence type="ECO:0000256" key="1">
    <source>
        <dbReference type="ARBA" id="ARBA00022617"/>
    </source>
</evidence>
<dbReference type="GO" id="GO:0046872">
    <property type="term" value="F:metal ion binding"/>
    <property type="evidence" value="ECO:0007669"/>
    <property type="project" value="UniProtKB-KW"/>
</dbReference>
<evidence type="ECO:0000259" key="4">
    <source>
        <dbReference type="PROSITE" id="PS51007"/>
    </source>
</evidence>
<accession>A0A381P8E2</accession>
<dbReference type="Gene3D" id="1.10.760.10">
    <property type="entry name" value="Cytochrome c-like domain"/>
    <property type="match status" value="1"/>
</dbReference>
<dbReference type="PANTHER" id="PTHR30600:SF4">
    <property type="entry name" value="CYTOCHROME C DOMAIN-CONTAINING PROTEIN"/>
    <property type="match status" value="1"/>
</dbReference>
<keyword evidence="3" id="KW-0408">Iron</keyword>
<dbReference type="AlphaFoldDB" id="A0A381P8E2"/>
<dbReference type="InterPro" id="IPR010538">
    <property type="entry name" value="DHOR"/>
</dbReference>
<dbReference type="EMBL" id="UINC01000911">
    <property type="protein sequence ID" value="SUZ63215.1"/>
    <property type="molecule type" value="Genomic_DNA"/>
</dbReference>
<gene>
    <name evidence="5" type="ORF">METZ01_LOCUS16069</name>
</gene>
<dbReference type="GO" id="GO:0009055">
    <property type="term" value="F:electron transfer activity"/>
    <property type="evidence" value="ECO:0007669"/>
    <property type="project" value="InterPro"/>
</dbReference>
<feature type="domain" description="Cytochrome c" evidence="4">
    <location>
        <begin position="255"/>
        <end position="379"/>
    </location>
</feature>
<dbReference type="PANTHER" id="PTHR30600">
    <property type="entry name" value="CYTOCHROME C PEROXIDASE-RELATED"/>
    <property type="match status" value="1"/>
</dbReference>
<dbReference type="Pfam" id="PF06537">
    <property type="entry name" value="DHOR"/>
    <property type="match status" value="1"/>
</dbReference>
<proteinExistence type="predicted"/>
<dbReference type="GO" id="GO:0020037">
    <property type="term" value="F:heme binding"/>
    <property type="evidence" value="ECO:0007669"/>
    <property type="project" value="InterPro"/>
</dbReference>
<dbReference type="PROSITE" id="PS51007">
    <property type="entry name" value="CYTC"/>
    <property type="match status" value="1"/>
</dbReference>
<feature type="non-terminal residue" evidence="5">
    <location>
        <position position="1"/>
    </location>
</feature>
<dbReference type="GO" id="GO:0004130">
    <property type="term" value="F:cytochrome-c peroxidase activity"/>
    <property type="evidence" value="ECO:0007669"/>
    <property type="project" value="TreeGrafter"/>
</dbReference>
<sequence>VAACTASDAPVSAILPGEAIPALSDANRGRFLLGRALFERIATQDEGLGPLYNQDRCSSCHDRPTVGGASSASVRVLKATRFMDGRCDRLEALGGDNIQLRVTELFAAHGFGAEDVPLEATDSGYVTAPSLFGLGLIEAIPDSVLLSIADPEDRDGDGISGRLPRMADQRSARFGRKGDAASVEDFVESALRFELGFTTPRYPEEEARNGVPIPEGVDPMPDPEIDAETLGLLTDYVRFLGAPAPEFLGRGPAADSVSQGEAFFDQIGCTQCHRPELRTGNAEEPALRDQVIRLYSDLLLHDFGNGAGDLCGSDALPGEFRTPPLWGLRYREHFLHDGSATDLVEVIDRHSGEAILARVRFQGLAPQAQMMLLRFLKSL</sequence>
<name>A0A381P8E2_9ZZZZ</name>
<dbReference type="InterPro" id="IPR009056">
    <property type="entry name" value="Cyt_c-like_dom"/>
</dbReference>
<dbReference type="SUPFAM" id="SSF46626">
    <property type="entry name" value="Cytochrome c"/>
    <property type="match status" value="1"/>
</dbReference>